<dbReference type="RefSeq" id="WP_202778055.1">
    <property type="nucleotide sequence ID" value="NZ_CP065425.1"/>
</dbReference>
<reference evidence="3 4" key="1">
    <citation type="submission" date="2020-11" db="EMBL/GenBank/DDBJ databases">
        <title>Taxonomic evaluation of the Bacillus sporothermodurans group of bacteria based on whole genome sequences.</title>
        <authorList>
            <person name="Fiedler G."/>
            <person name="Herbstmann A.-D."/>
            <person name="Doll E."/>
            <person name="Wenning M."/>
            <person name="Brinks E."/>
            <person name="Kabisch J."/>
            <person name="Breitenwieser F."/>
            <person name="Lappann M."/>
            <person name="Boehnlein C."/>
            <person name="Franz C."/>
        </authorList>
    </citation>
    <scope>NUCLEOTIDE SEQUENCE [LARGE SCALE GENOMIC DNA]</scope>
    <source>
        <strain evidence="3 4">JCM 19841</strain>
    </source>
</reference>
<evidence type="ECO:0000313" key="4">
    <source>
        <dbReference type="Proteomes" id="UP000595691"/>
    </source>
</evidence>
<feature type="transmembrane region" description="Helical" evidence="1">
    <location>
        <begin position="214"/>
        <end position="234"/>
    </location>
</feature>
<proteinExistence type="predicted"/>
<feature type="transmembrane region" description="Helical" evidence="1">
    <location>
        <begin position="7"/>
        <end position="31"/>
    </location>
</feature>
<gene>
    <name evidence="3" type="ORF">I5776_18755</name>
</gene>
<feature type="domain" description="CAAX prenyl protease 2/Lysostaphin resistance protein A-like" evidence="2">
    <location>
        <begin position="103"/>
        <end position="201"/>
    </location>
</feature>
<keyword evidence="1" id="KW-0812">Transmembrane</keyword>
<name>A0ABX7E182_9BACI</name>
<evidence type="ECO:0000259" key="2">
    <source>
        <dbReference type="Pfam" id="PF02517"/>
    </source>
</evidence>
<keyword evidence="4" id="KW-1185">Reference proteome</keyword>
<keyword evidence="3" id="KW-0378">Hydrolase</keyword>
<dbReference type="PANTHER" id="PTHR39430:SF1">
    <property type="entry name" value="PROTEASE"/>
    <property type="match status" value="1"/>
</dbReference>
<feature type="transmembrane region" description="Helical" evidence="1">
    <location>
        <begin position="188"/>
        <end position="208"/>
    </location>
</feature>
<dbReference type="InterPro" id="IPR003675">
    <property type="entry name" value="Rce1/LyrA-like_dom"/>
</dbReference>
<keyword evidence="3" id="KW-0482">Metalloprotease</keyword>
<feature type="transmembrane region" description="Helical" evidence="1">
    <location>
        <begin position="37"/>
        <end position="54"/>
    </location>
</feature>
<keyword evidence="1" id="KW-1133">Transmembrane helix</keyword>
<dbReference type="EMBL" id="CP065425">
    <property type="protein sequence ID" value="QQZ09005.1"/>
    <property type="molecule type" value="Genomic_DNA"/>
</dbReference>
<organism evidence="3 4">
    <name type="scientific">Heyndrickxia vini</name>
    <dbReference type="NCBI Taxonomy" id="1476025"/>
    <lineage>
        <taxon>Bacteria</taxon>
        <taxon>Bacillati</taxon>
        <taxon>Bacillota</taxon>
        <taxon>Bacilli</taxon>
        <taxon>Bacillales</taxon>
        <taxon>Bacillaceae</taxon>
        <taxon>Heyndrickxia</taxon>
    </lineage>
</organism>
<feature type="transmembrane region" description="Helical" evidence="1">
    <location>
        <begin position="74"/>
        <end position="93"/>
    </location>
</feature>
<feature type="transmembrane region" description="Helical" evidence="1">
    <location>
        <begin position="161"/>
        <end position="183"/>
    </location>
</feature>
<evidence type="ECO:0000256" key="1">
    <source>
        <dbReference type="SAM" id="Phobius"/>
    </source>
</evidence>
<keyword evidence="1" id="KW-0472">Membrane</keyword>
<feature type="transmembrane region" description="Helical" evidence="1">
    <location>
        <begin position="136"/>
        <end position="155"/>
    </location>
</feature>
<dbReference type="PANTHER" id="PTHR39430">
    <property type="entry name" value="MEMBRANE-ASSOCIATED PROTEASE-RELATED"/>
    <property type="match status" value="1"/>
</dbReference>
<accession>A0ABX7E182</accession>
<dbReference type="GO" id="GO:0008237">
    <property type="term" value="F:metallopeptidase activity"/>
    <property type="evidence" value="ECO:0007669"/>
    <property type="project" value="UniProtKB-KW"/>
</dbReference>
<evidence type="ECO:0000313" key="3">
    <source>
        <dbReference type="EMBL" id="QQZ09005.1"/>
    </source>
</evidence>
<keyword evidence="3" id="KW-0645">Protease</keyword>
<feature type="transmembrane region" description="Helical" evidence="1">
    <location>
        <begin position="99"/>
        <end position="116"/>
    </location>
</feature>
<protein>
    <submittedName>
        <fullName evidence="3">CPBP family intramembrane metalloprotease</fullName>
    </submittedName>
</protein>
<sequence length="256" mass="28797">MIKKNSYLVLILYSIFLTFTVSFFSALSAILHTSEKGMIVIQILAFSLMAIFFTRQIIKNHTSLKKLGFSLKNIDYRIFIMLGVIILVQPMMLGIDVTISLSVLMLTVVQMILVGYTEELLFRGIFFLKLKDKGPVLYVLFSSLVFSLLHSASAINPETGSTLVILQVVNAFLLGIVFALTFFITKKILIVMLAHTFFNIFASISNQVSLERNIYSVIVLSILYIVCILILSFIRKKNNHVNSLNKSTLPGIKVNL</sequence>
<dbReference type="Pfam" id="PF02517">
    <property type="entry name" value="Rce1-like"/>
    <property type="match status" value="1"/>
</dbReference>
<dbReference type="Proteomes" id="UP000595691">
    <property type="component" value="Chromosome"/>
</dbReference>